<keyword evidence="21" id="KW-1185">Reference proteome</keyword>
<dbReference type="InterPro" id="IPR039606">
    <property type="entry name" value="Phytol/farnesol_kinase"/>
</dbReference>
<organism evidence="20 21">
    <name type="scientific">Klebsormidium nitens</name>
    <name type="common">Green alga</name>
    <name type="synonym">Ulothrix nitens</name>
    <dbReference type="NCBI Taxonomy" id="105231"/>
    <lineage>
        <taxon>Eukaryota</taxon>
        <taxon>Viridiplantae</taxon>
        <taxon>Streptophyta</taxon>
        <taxon>Klebsormidiophyceae</taxon>
        <taxon>Klebsormidiales</taxon>
        <taxon>Klebsormidiaceae</taxon>
        <taxon>Klebsormidium</taxon>
    </lineage>
</organism>
<dbReference type="GO" id="GO:0008270">
    <property type="term" value="F:zinc ion binding"/>
    <property type="evidence" value="ECO:0007669"/>
    <property type="project" value="UniProtKB-KW"/>
</dbReference>
<reference evidence="20 21" key="1">
    <citation type="journal article" date="2014" name="Nat. Commun.">
        <title>Klebsormidium flaccidum genome reveals primary factors for plant terrestrial adaptation.</title>
        <authorList>
            <person name="Hori K."/>
            <person name="Maruyama F."/>
            <person name="Fujisawa T."/>
            <person name="Togashi T."/>
            <person name="Yamamoto N."/>
            <person name="Seo M."/>
            <person name="Sato S."/>
            <person name="Yamada T."/>
            <person name="Mori H."/>
            <person name="Tajima N."/>
            <person name="Moriyama T."/>
            <person name="Ikeuchi M."/>
            <person name="Watanabe M."/>
            <person name="Wada H."/>
            <person name="Kobayashi K."/>
            <person name="Saito M."/>
            <person name="Masuda T."/>
            <person name="Sasaki-Sekimoto Y."/>
            <person name="Mashiguchi K."/>
            <person name="Awai K."/>
            <person name="Shimojima M."/>
            <person name="Masuda S."/>
            <person name="Iwai M."/>
            <person name="Nobusawa T."/>
            <person name="Narise T."/>
            <person name="Kondo S."/>
            <person name="Saito H."/>
            <person name="Sato R."/>
            <person name="Murakawa M."/>
            <person name="Ihara Y."/>
            <person name="Oshima-Yamada Y."/>
            <person name="Ohtaka K."/>
            <person name="Satoh M."/>
            <person name="Sonobe K."/>
            <person name="Ishii M."/>
            <person name="Ohtani R."/>
            <person name="Kanamori-Sato M."/>
            <person name="Honoki R."/>
            <person name="Miyazaki D."/>
            <person name="Mochizuki H."/>
            <person name="Umetsu J."/>
            <person name="Higashi K."/>
            <person name="Shibata D."/>
            <person name="Kamiya Y."/>
            <person name="Sato N."/>
            <person name="Nakamura Y."/>
            <person name="Tabata S."/>
            <person name="Ida S."/>
            <person name="Kurokawa K."/>
            <person name="Ohta H."/>
        </authorList>
    </citation>
    <scope>NUCLEOTIDE SEQUENCE [LARGE SCALE GENOMIC DNA]</scope>
    <source>
        <strain evidence="20 21">NIES-2285</strain>
    </source>
</reference>
<dbReference type="PANTHER" id="PTHR32523:SF8">
    <property type="entry name" value="DOLICHOL KINASE"/>
    <property type="match status" value="1"/>
</dbReference>
<protein>
    <recommendedName>
        <fullName evidence="15">phytol kinase</fullName>
        <ecNumber evidence="15">2.7.1.182</ecNumber>
    </recommendedName>
</protein>
<dbReference type="Gene3D" id="6.10.140.2220">
    <property type="match status" value="1"/>
</dbReference>
<keyword evidence="8 17" id="KW-0863">Zinc-finger</keyword>
<evidence type="ECO:0000256" key="14">
    <source>
        <dbReference type="ARBA" id="ARBA00024015"/>
    </source>
</evidence>
<evidence type="ECO:0000256" key="4">
    <source>
        <dbReference type="ARBA" id="ARBA00022640"/>
    </source>
</evidence>
<evidence type="ECO:0000256" key="9">
    <source>
        <dbReference type="ARBA" id="ARBA00022777"/>
    </source>
</evidence>
<evidence type="ECO:0000256" key="13">
    <source>
        <dbReference type="ARBA" id="ARBA00023136"/>
    </source>
</evidence>
<keyword evidence="6" id="KW-0812">Transmembrane</keyword>
<evidence type="ECO:0000256" key="16">
    <source>
        <dbReference type="ARBA" id="ARBA00048889"/>
    </source>
</evidence>
<comment type="subcellular location">
    <subcellularLocation>
        <location evidence="1">Plastid</location>
        <location evidence="1">Chloroplast membrane</location>
        <topology evidence="1">Multi-pass membrane protein</topology>
    </subcellularLocation>
</comment>
<name>A0A1Y1HSV3_KLENI</name>
<keyword evidence="9" id="KW-0418">Kinase</keyword>
<feature type="domain" description="MYND-type" evidence="19">
    <location>
        <begin position="189"/>
        <end position="228"/>
    </location>
</feature>
<keyword evidence="5" id="KW-0808">Transferase</keyword>
<dbReference type="Proteomes" id="UP000054558">
    <property type="component" value="Unassembled WGS sequence"/>
</dbReference>
<keyword evidence="4" id="KW-0934">Plastid</keyword>
<evidence type="ECO:0000313" key="21">
    <source>
        <dbReference type="Proteomes" id="UP000054558"/>
    </source>
</evidence>
<sequence length="241" mass="26309">MVICPARDENGGHCWTTTTRDLLKAKRYDEIFQSGQLVVTRTRRQRWPYSAAAVIFVRNRDKEAGAAKERLHIVDILLDQTKVPTFEGGTKLGEVVHQVLHGFVVGVGRGMDRKSGDGRGEKPTEAHNAPDVTKADSGEGALEISLANSVLINEKWLEFGDWRTELTAAVESLGFVKERGGWLHGSKRCSKCGASGIAIKTCGGCKRAYYCSKECQMAAWKEGHKAECKRANSAAAAQDGS</sequence>
<evidence type="ECO:0000256" key="17">
    <source>
        <dbReference type="PROSITE-ProRule" id="PRU00134"/>
    </source>
</evidence>
<proteinExistence type="inferred from homology"/>
<comment type="catalytic activity">
    <reaction evidence="16">
        <text>phytol + CTP = phytyl phosphate + CDP + H(+)</text>
        <dbReference type="Rhea" id="RHEA:38055"/>
        <dbReference type="ChEBI" id="CHEBI:15378"/>
        <dbReference type="ChEBI" id="CHEBI:17327"/>
        <dbReference type="ChEBI" id="CHEBI:37563"/>
        <dbReference type="ChEBI" id="CHEBI:58069"/>
        <dbReference type="ChEBI" id="CHEBI:75483"/>
        <dbReference type="EC" id="2.7.1.182"/>
    </reaction>
</comment>
<keyword evidence="11" id="KW-0809">Transit peptide</keyword>
<dbReference type="AlphaFoldDB" id="A0A1Y1HSV3"/>
<evidence type="ECO:0000256" key="8">
    <source>
        <dbReference type="ARBA" id="ARBA00022771"/>
    </source>
</evidence>
<dbReference type="EC" id="2.7.1.182" evidence="15"/>
<evidence type="ECO:0000256" key="7">
    <source>
        <dbReference type="ARBA" id="ARBA00022723"/>
    </source>
</evidence>
<evidence type="ECO:0000256" key="18">
    <source>
        <dbReference type="SAM" id="MobiDB-lite"/>
    </source>
</evidence>
<dbReference type="EMBL" id="DF236969">
    <property type="protein sequence ID" value="GAQ78908.1"/>
    <property type="molecule type" value="Genomic_DNA"/>
</dbReference>
<evidence type="ECO:0000259" key="19">
    <source>
        <dbReference type="PROSITE" id="PS50865"/>
    </source>
</evidence>
<comment type="pathway">
    <text evidence="14">Cofactor biosynthesis; tocopherol biosynthesis.</text>
</comment>
<dbReference type="SUPFAM" id="SSF144232">
    <property type="entry name" value="HIT/MYND zinc finger-like"/>
    <property type="match status" value="1"/>
</dbReference>
<evidence type="ECO:0000256" key="2">
    <source>
        <dbReference type="ARBA" id="ARBA00010794"/>
    </source>
</evidence>
<evidence type="ECO:0000256" key="15">
    <source>
        <dbReference type="ARBA" id="ARBA00039024"/>
    </source>
</evidence>
<keyword evidence="13" id="KW-0472">Membrane</keyword>
<dbReference type="PROSITE" id="PS50865">
    <property type="entry name" value="ZF_MYND_2"/>
    <property type="match status" value="1"/>
</dbReference>
<evidence type="ECO:0000256" key="1">
    <source>
        <dbReference type="ARBA" id="ARBA00004508"/>
    </source>
</evidence>
<dbReference type="PANTHER" id="PTHR32523">
    <property type="entry name" value="PHYTOL KINASE 1, CHLOROPLASTIC"/>
    <property type="match status" value="1"/>
</dbReference>
<gene>
    <name evidence="20" type="ORF">KFL_000200615</name>
</gene>
<evidence type="ECO:0000256" key="10">
    <source>
        <dbReference type="ARBA" id="ARBA00022833"/>
    </source>
</evidence>
<feature type="compositionally biased region" description="Basic and acidic residues" evidence="18">
    <location>
        <begin position="111"/>
        <end position="125"/>
    </location>
</feature>
<dbReference type="GO" id="GO:0010276">
    <property type="term" value="F:phytol kinase activity"/>
    <property type="evidence" value="ECO:0007669"/>
    <property type="project" value="UniProtKB-EC"/>
</dbReference>
<evidence type="ECO:0000256" key="11">
    <source>
        <dbReference type="ARBA" id="ARBA00022946"/>
    </source>
</evidence>
<dbReference type="STRING" id="105231.A0A1Y1HSV3"/>
<dbReference type="Pfam" id="PF01753">
    <property type="entry name" value="zf-MYND"/>
    <property type="match status" value="1"/>
</dbReference>
<evidence type="ECO:0000256" key="6">
    <source>
        <dbReference type="ARBA" id="ARBA00022692"/>
    </source>
</evidence>
<keyword evidence="3" id="KW-0150">Chloroplast</keyword>
<dbReference type="InterPro" id="IPR002893">
    <property type="entry name" value="Znf_MYND"/>
</dbReference>
<evidence type="ECO:0000313" key="20">
    <source>
        <dbReference type="EMBL" id="GAQ78908.1"/>
    </source>
</evidence>
<evidence type="ECO:0000256" key="5">
    <source>
        <dbReference type="ARBA" id="ARBA00022679"/>
    </source>
</evidence>
<keyword evidence="12" id="KW-1133">Transmembrane helix</keyword>
<keyword evidence="7" id="KW-0479">Metal-binding</keyword>
<dbReference type="OrthoDB" id="552442at2759"/>
<dbReference type="GO" id="GO:0031969">
    <property type="term" value="C:chloroplast membrane"/>
    <property type="evidence" value="ECO:0007669"/>
    <property type="project" value="UniProtKB-SubCell"/>
</dbReference>
<comment type="similarity">
    <text evidence="2">Belongs to the polyprenol kinase family.</text>
</comment>
<evidence type="ECO:0000256" key="12">
    <source>
        <dbReference type="ARBA" id="ARBA00022989"/>
    </source>
</evidence>
<evidence type="ECO:0000256" key="3">
    <source>
        <dbReference type="ARBA" id="ARBA00022528"/>
    </source>
</evidence>
<accession>A0A1Y1HSV3</accession>
<keyword evidence="10" id="KW-0862">Zinc</keyword>
<feature type="region of interest" description="Disordered" evidence="18">
    <location>
        <begin position="111"/>
        <end position="135"/>
    </location>
</feature>